<sequence>MVSNVLSLLATAITFVNAAPLEQDIASTEQSMARRQTDPSFTCKDFSSICAGTVPNLCRPTNCSATYTVLSGDTCSSLKIEAPGVTATQLAKWNPEIGRSCFGLQACVPICINVPGYVFPGQPTAGSLAPASDLPVPLEPGTIASCQTYAYVDDSGDPTGATLLQQNGITKEQFLSWNNGSTTQVDGNIVNWAGYYVCVKA</sequence>
<evidence type="ECO:0000313" key="7">
    <source>
        <dbReference type="Proteomes" id="UP000799302"/>
    </source>
</evidence>
<dbReference type="CDD" id="cd00118">
    <property type="entry name" value="LysM"/>
    <property type="match status" value="1"/>
</dbReference>
<evidence type="ECO:0000256" key="4">
    <source>
        <dbReference type="SAM" id="SignalP"/>
    </source>
</evidence>
<feature type="signal peptide" evidence="4">
    <location>
        <begin position="1"/>
        <end position="18"/>
    </location>
</feature>
<dbReference type="SUPFAM" id="SSF54106">
    <property type="entry name" value="LysM domain"/>
    <property type="match status" value="1"/>
</dbReference>
<dbReference type="Proteomes" id="UP000799302">
    <property type="component" value="Unassembled WGS sequence"/>
</dbReference>
<name>A0A6A6TXS0_9PEZI</name>
<dbReference type="InterPro" id="IPR036779">
    <property type="entry name" value="LysM_dom_sf"/>
</dbReference>
<evidence type="ECO:0000256" key="2">
    <source>
        <dbReference type="ARBA" id="ARBA00022729"/>
    </source>
</evidence>
<dbReference type="EMBL" id="MU004242">
    <property type="protein sequence ID" value="KAF2664612.1"/>
    <property type="molecule type" value="Genomic_DNA"/>
</dbReference>
<dbReference type="PROSITE" id="PS51782">
    <property type="entry name" value="LYSM"/>
    <property type="match status" value="2"/>
</dbReference>
<dbReference type="PANTHER" id="PTHR34997:SF2">
    <property type="entry name" value="LYSM DOMAIN-CONTAINING PROTEIN-RELATED"/>
    <property type="match status" value="1"/>
</dbReference>
<dbReference type="AlphaFoldDB" id="A0A6A6TXS0"/>
<feature type="domain" description="LysM" evidence="5">
    <location>
        <begin position="65"/>
        <end position="112"/>
    </location>
</feature>
<organism evidence="6 7">
    <name type="scientific">Microthyrium microscopicum</name>
    <dbReference type="NCBI Taxonomy" id="703497"/>
    <lineage>
        <taxon>Eukaryota</taxon>
        <taxon>Fungi</taxon>
        <taxon>Dikarya</taxon>
        <taxon>Ascomycota</taxon>
        <taxon>Pezizomycotina</taxon>
        <taxon>Dothideomycetes</taxon>
        <taxon>Dothideomycetes incertae sedis</taxon>
        <taxon>Microthyriales</taxon>
        <taxon>Microthyriaceae</taxon>
        <taxon>Microthyrium</taxon>
    </lineage>
</organism>
<gene>
    <name evidence="6" type="ORF">BT63DRAFT_443672</name>
</gene>
<keyword evidence="7" id="KW-1185">Reference proteome</keyword>
<dbReference type="InterPro" id="IPR018392">
    <property type="entry name" value="LysM"/>
</dbReference>
<evidence type="ECO:0000259" key="5">
    <source>
        <dbReference type="PROSITE" id="PS51782"/>
    </source>
</evidence>
<evidence type="ECO:0000256" key="3">
    <source>
        <dbReference type="ARBA" id="ARBA00023026"/>
    </source>
</evidence>
<dbReference type="OrthoDB" id="2281372at2759"/>
<evidence type="ECO:0000256" key="1">
    <source>
        <dbReference type="ARBA" id="ARBA00022669"/>
    </source>
</evidence>
<proteinExistence type="predicted"/>
<keyword evidence="3" id="KW-0843">Virulence</keyword>
<reference evidence="6" key="1">
    <citation type="journal article" date="2020" name="Stud. Mycol.">
        <title>101 Dothideomycetes genomes: a test case for predicting lifestyles and emergence of pathogens.</title>
        <authorList>
            <person name="Haridas S."/>
            <person name="Albert R."/>
            <person name="Binder M."/>
            <person name="Bloem J."/>
            <person name="Labutti K."/>
            <person name="Salamov A."/>
            <person name="Andreopoulos B."/>
            <person name="Baker S."/>
            <person name="Barry K."/>
            <person name="Bills G."/>
            <person name="Bluhm B."/>
            <person name="Cannon C."/>
            <person name="Castanera R."/>
            <person name="Culley D."/>
            <person name="Daum C."/>
            <person name="Ezra D."/>
            <person name="Gonzalez J."/>
            <person name="Henrissat B."/>
            <person name="Kuo A."/>
            <person name="Liang C."/>
            <person name="Lipzen A."/>
            <person name="Lutzoni F."/>
            <person name="Magnuson J."/>
            <person name="Mondo S."/>
            <person name="Nolan M."/>
            <person name="Ohm R."/>
            <person name="Pangilinan J."/>
            <person name="Park H.-J."/>
            <person name="Ramirez L."/>
            <person name="Alfaro M."/>
            <person name="Sun H."/>
            <person name="Tritt A."/>
            <person name="Yoshinaga Y."/>
            <person name="Zwiers L.-H."/>
            <person name="Turgeon B."/>
            <person name="Goodwin S."/>
            <person name="Spatafora J."/>
            <person name="Crous P."/>
            <person name="Grigoriev I."/>
        </authorList>
    </citation>
    <scope>NUCLEOTIDE SEQUENCE</scope>
    <source>
        <strain evidence="6">CBS 115976</strain>
    </source>
</reference>
<keyword evidence="1" id="KW-0147">Chitin-binding</keyword>
<dbReference type="Pfam" id="PF01476">
    <property type="entry name" value="LysM"/>
    <property type="match status" value="1"/>
</dbReference>
<dbReference type="PANTHER" id="PTHR34997">
    <property type="entry name" value="AM15"/>
    <property type="match status" value="1"/>
</dbReference>
<feature type="chain" id="PRO_5025543804" description="LysM domain-containing protein" evidence="4">
    <location>
        <begin position="19"/>
        <end position="201"/>
    </location>
</feature>
<dbReference type="Gene3D" id="3.10.350.10">
    <property type="entry name" value="LysM domain"/>
    <property type="match status" value="2"/>
</dbReference>
<feature type="domain" description="LysM" evidence="5">
    <location>
        <begin position="149"/>
        <end position="199"/>
    </location>
</feature>
<accession>A0A6A6TXS0</accession>
<dbReference type="InterPro" id="IPR052210">
    <property type="entry name" value="LysM1-like"/>
</dbReference>
<protein>
    <recommendedName>
        <fullName evidence="5">LysM domain-containing protein</fullName>
    </recommendedName>
</protein>
<evidence type="ECO:0000313" key="6">
    <source>
        <dbReference type="EMBL" id="KAF2664612.1"/>
    </source>
</evidence>
<dbReference type="GO" id="GO:0008061">
    <property type="term" value="F:chitin binding"/>
    <property type="evidence" value="ECO:0007669"/>
    <property type="project" value="UniProtKB-KW"/>
</dbReference>
<keyword evidence="2 4" id="KW-0732">Signal</keyword>